<dbReference type="InterPro" id="IPR015943">
    <property type="entry name" value="WD40/YVTN_repeat-like_dom_sf"/>
</dbReference>
<dbReference type="Gene3D" id="2.130.10.10">
    <property type="entry name" value="YVTN repeat-like/Quinoprotein amine dehydrogenase"/>
    <property type="match status" value="1"/>
</dbReference>
<keyword evidence="2" id="KW-0677">Repeat</keyword>
<keyword evidence="1" id="KW-0853">WD repeat</keyword>
<dbReference type="SUPFAM" id="SSF50978">
    <property type="entry name" value="WD40 repeat-like"/>
    <property type="match status" value="1"/>
</dbReference>
<evidence type="ECO:0008006" key="5">
    <source>
        <dbReference type="Google" id="ProtNLM"/>
    </source>
</evidence>
<dbReference type="InterPro" id="IPR036322">
    <property type="entry name" value="WD40_repeat_dom_sf"/>
</dbReference>
<dbReference type="GO" id="GO:0080008">
    <property type="term" value="C:Cul4-RING E3 ubiquitin ligase complex"/>
    <property type="evidence" value="ECO:0007669"/>
    <property type="project" value="TreeGrafter"/>
</dbReference>
<dbReference type="PANTHER" id="PTHR44472">
    <property type="entry name" value="DDB1- AND CUL4-ASSOCIATED FACTOR 4-RELATED"/>
    <property type="match status" value="1"/>
</dbReference>
<evidence type="ECO:0000313" key="3">
    <source>
        <dbReference type="EMBL" id="KAF2818524.1"/>
    </source>
</evidence>
<organism evidence="3 4">
    <name type="scientific">Ophiobolus disseminans</name>
    <dbReference type="NCBI Taxonomy" id="1469910"/>
    <lineage>
        <taxon>Eukaryota</taxon>
        <taxon>Fungi</taxon>
        <taxon>Dikarya</taxon>
        <taxon>Ascomycota</taxon>
        <taxon>Pezizomycotina</taxon>
        <taxon>Dothideomycetes</taxon>
        <taxon>Pleosporomycetidae</taxon>
        <taxon>Pleosporales</taxon>
        <taxon>Pleosporineae</taxon>
        <taxon>Phaeosphaeriaceae</taxon>
        <taxon>Ophiobolus</taxon>
    </lineage>
</organism>
<proteinExistence type="predicted"/>
<evidence type="ECO:0000256" key="1">
    <source>
        <dbReference type="ARBA" id="ARBA00022574"/>
    </source>
</evidence>
<name>A0A6A6ZDZ5_9PLEO</name>
<dbReference type="Proteomes" id="UP000799424">
    <property type="component" value="Unassembled WGS sequence"/>
</dbReference>
<sequence length="503" mass="56613">MNGQQIPGFYYDPEKKKYFKIQSATASRDLSLKYSAQNMRKQEREERIQGVANAHVQRSRKERIVRHHASTLTLICQERELGLKRRSYYTQGAWPNACMSVVSPKPKNVIDKPQGAPARLFDRDPVSKTMYIVHGENSIKRRRVHAGDGPPLPSHELNSGGHLDDVALNEYSFEPWDELQRTTSTISSLTYLPATGALAATTYGSDRAPVVYLSDPERDGPYVGQQFTPKGCAAIWGAAARPTNFEHSPGLTNSVAASYVEHLAVAASSSMLLFTRSQDGTWNSTTPVSSLESDVLALDWISYTTIALGCRDGKIRLYDTRSGGSSHILTHPHPISKIKRADDQTRLIVSGLHDTLHLYDIRAPQMTHNSNSAFDSRDHHYDKSYFEHLYPGHRNTKKRRKMNHIAFKNWSQPVLTFPHANVDDLELDIDVHARLGLVAATQESDSQTSIRVSNIWTGRTVKEFAIKGAKERVRCVKFVQDEERGAGVEIWTTREGGIERYIW</sequence>
<keyword evidence="4" id="KW-1185">Reference proteome</keyword>
<protein>
    <recommendedName>
        <fullName evidence="5">WD40 repeat-like protein</fullName>
    </recommendedName>
</protein>
<evidence type="ECO:0000313" key="4">
    <source>
        <dbReference type="Proteomes" id="UP000799424"/>
    </source>
</evidence>
<evidence type="ECO:0000256" key="2">
    <source>
        <dbReference type="ARBA" id="ARBA00022737"/>
    </source>
</evidence>
<dbReference type="PANTHER" id="PTHR44472:SF1">
    <property type="entry name" value="DDB1 AND CUL4 ASSOCIATED FACTOR 4"/>
    <property type="match status" value="1"/>
</dbReference>
<gene>
    <name evidence="3" type="ORF">CC86DRAFT_364147</name>
</gene>
<dbReference type="InterPro" id="IPR052254">
    <property type="entry name" value="CUL4-DDB1_E3_ligase_receptor"/>
</dbReference>
<dbReference type="EMBL" id="MU006251">
    <property type="protein sequence ID" value="KAF2818524.1"/>
    <property type="molecule type" value="Genomic_DNA"/>
</dbReference>
<accession>A0A6A6ZDZ5</accession>
<dbReference type="AlphaFoldDB" id="A0A6A6ZDZ5"/>
<dbReference type="OrthoDB" id="128867at2759"/>
<reference evidence="3" key="1">
    <citation type="journal article" date="2020" name="Stud. Mycol.">
        <title>101 Dothideomycetes genomes: a test case for predicting lifestyles and emergence of pathogens.</title>
        <authorList>
            <person name="Haridas S."/>
            <person name="Albert R."/>
            <person name="Binder M."/>
            <person name="Bloem J."/>
            <person name="Labutti K."/>
            <person name="Salamov A."/>
            <person name="Andreopoulos B."/>
            <person name="Baker S."/>
            <person name="Barry K."/>
            <person name="Bills G."/>
            <person name="Bluhm B."/>
            <person name="Cannon C."/>
            <person name="Castanera R."/>
            <person name="Culley D."/>
            <person name="Daum C."/>
            <person name="Ezra D."/>
            <person name="Gonzalez J."/>
            <person name="Henrissat B."/>
            <person name="Kuo A."/>
            <person name="Liang C."/>
            <person name="Lipzen A."/>
            <person name="Lutzoni F."/>
            <person name="Magnuson J."/>
            <person name="Mondo S."/>
            <person name="Nolan M."/>
            <person name="Ohm R."/>
            <person name="Pangilinan J."/>
            <person name="Park H.-J."/>
            <person name="Ramirez L."/>
            <person name="Alfaro M."/>
            <person name="Sun H."/>
            <person name="Tritt A."/>
            <person name="Yoshinaga Y."/>
            <person name="Zwiers L.-H."/>
            <person name="Turgeon B."/>
            <person name="Goodwin S."/>
            <person name="Spatafora J."/>
            <person name="Crous P."/>
            <person name="Grigoriev I."/>
        </authorList>
    </citation>
    <scope>NUCLEOTIDE SEQUENCE</scope>
    <source>
        <strain evidence="3">CBS 113818</strain>
    </source>
</reference>
<dbReference type="InterPro" id="IPR001680">
    <property type="entry name" value="WD40_rpt"/>
</dbReference>
<dbReference type="SMART" id="SM00320">
    <property type="entry name" value="WD40"/>
    <property type="match status" value="2"/>
</dbReference>